<sequence>MDETKQDDLRGTVPICAIGASAGGVRALSRLFRQLPEDLGLAYVVILHLSPEQPSALAEILSSCTGMPVRQVNDGLTLEADCVYVISPDRELVIEGDSVMAREFTEPRARRAPVDMFFRSVAARRGEGLAVILSGSGADGSNGVRAMHENGGVVLVQDPQETEFAAMPQNAIATGVASYIAPIDRLAERIAEMSRSKEIVRSLDEEGALNDLRRIVGFLRERTGHDFSSYRRATVMRRVLRRMQVHRSASLSDYAGYVEATPEEAHELFDDLLISVTQFFRDEKAFERLASHVAAPLFEMAGTEGIRVWCVGCATGEEAYSLAIVLLEEAARRKVTMPIQIFASDLDKGALGTAREGRYPRSIVADVSEERLARFFADEGTHYRIRKEVRETVLFTSHSVLKDPPFTRLDLISCRNLMIYLERHIQEQLLDLFHYGLRPGGKLFLGSAESAETAGELFAPLDRQARLFQARPRPHRKMPPLPHGSSHLPAPRSGTRAAGRADRQEGSFEVHARALERMAPPSVLVDEAHHILHLSPGAGRYIKHSGGVFSARLPSVVRTELRSDLEAALDRAFGAKLPSMTYPTPVSFDDGIRRISLQVSRVPRKDRASPSALVLFLDGGPVADEAPGDAEAGERSPGEVRRLMAELKAAQKALAASRAEHEFAMEDLRAANEELQSINEEYRSTSEELETSKEELQSTNEELQTVNSELKRKLEDISTAHNDLRNLTWATEIGTLFLDLRLRIRMFTPPLAELFNITEIDVGRKITDFTHRLTTDGIEEEAQRVLHDLTPAESEVQSRDGRWFMMRSRPYRTVENRIEGVVLTFVDVTARRRTERDLIESRLRYETLFDSIDEGFCIMDVETRARDGRPDYRILEVNAAFERQTGLLDIVGRSVRERLPQLEEHWFERYARIATTGKAERFEAPAEALGRYYEVYAFRLETGDGRTARVAALFRDVGERKKAEEQQDLLTRELSHRVKNTLAVVQALARQPGAEDLTVAQYREGFIGRIRALARAHDQLLETNWQSADLHTLIEDTLSAYGRDDGQQLEIEGPALLLTPKQGLGIALILHELATNASKYGALSTPEGQLSVRWHEDRTDGDAPRIRLDWRESGGPPVRAEVVKGFGTKLIERSCAYELDGEAELRFEPAGLEVAIAFPME</sequence>
<dbReference type="OrthoDB" id="9816309at2"/>
<dbReference type="SUPFAM" id="SSF55785">
    <property type="entry name" value="PYP-like sensor domain (PAS domain)"/>
    <property type="match status" value="2"/>
</dbReference>
<feature type="active site" evidence="12">
    <location>
        <position position="139"/>
    </location>
</feature>
<comment type="caution">
    <text evidence="18">The sequence shown here is derived from an EMBL/GenBank/DDBJ whole genome shotgun (WGS) entry which is preliminary data.</text>
</comment>
<dbReference type="PANTHER" id="PTHR24422">
    <property type="entry name" value="CHEMOTAXIS PROTEIN METHYLTRANSFERASE"/>
    <property type="match status" value="1"/>
</dbReference>
<dbReference type="Pfam" id="PF07536">
    <property type="entry name" value="HWE_HK"/>
    <property type="match status" value="1"/>
</dbReference>
<dbReference type="Gene3D" id="1.10.155.10">
    <property type="entry name" value="Chemotaxis receptor methyltransferase CheR, N-terminal domain"/>
    <property type="match status" value="1"/>
</dbReference>
<dbReference type="Proteomes" id="UP000268016">
    <property type="component" value="Unassembled WGS sequence"/>
</dbReference>
<comment type="catalytic activity">
    <reaction evidence="2">
        <text>L-glutamyl-[protein] + S-adenosyl-L-methionine = [protein]-L-glutamate 5-O-methyl ester + S-adenosyl-L-homocysteine</text>
        <dbReference type="Rhea" id="RHEA:24452"/>
        <dbReference type="Rhea" id="RHEA-COMP:10208"/>
        <dbReference type="Rhea" id="RHEA-COMP:10311"/>
        <dbReference type="ChEBI" id="CHEBI:29973"/>
        <dbReference type="ChEBI" id="CHEBI:57856"/>
        <dbReference type="ChEBI" id="CHEBI:59789"/>
        <dbReference type="ChEBI" id="CHEBI:82795"/>
        <dbReference type="EC" id="2.1.1.80"/>
    </reaction>
</comment>
<keyword evidence="12" id="KW-0145">Chemotaxis</keyword>
<dbReference type="GO" id="GO:0032259">
    <property type="term" value="P:methylation"/>
    <property type="evidence" value="ECO:0007669"/>
    <property type="project" value="UniProtKB-KW"/>
</dbReference>
<keyword evidence="9" id="KW-0547">Nucleotide-binding</keyword>
<gene>
    <name evidence="18" type="ORF">EAT49_16180</name>
</gene>
<dbReference type="InterPro" id="IPR036804">
    <property type="entry name" value="CheR_N_sf"/>
</dbReference>
<keyword evidence="19" id="KW-1185">Reference proteome</keyword>
<dbReference type="InterPro" id="IPR035909">
    <property type="entry name" value="CheB_C"/>
</dbReference>
<dbReference type="Pfam" id="PF13188">
    <property type="entry name" value="PAS_8"/>
    <property type="match status" value="1"/>
</dbReference>
<evidence type="ECO:0000256" key="5">
    <source>
        <dbReference type="ARBA" id="ARBA00022630"/>
    </source>
</evidence>
<dbReference type="PROSITE" id="PS50113">
    <property type="entry name" value="PAC"/>
    <property type="match status" value="1"/>
</dbReference>
<keyword evidence="3" id="KW-0597">Phosphoprotein</keyword>
<dbReference type="InterPro" id="IPR050903">
    <property type="entry name" value="Bact_Chemotaxis_MeTrfase"/>
</dbReference>
<feature type="active site" evidence="12">
    <location>
        <position position="48"/>
    </location>
</feature>
<dbReference type="InterPro" id="IPR036890">
    <property type="entry name" value="HATPase_C_sf"/>
</dbReference>
<dbReference type="SMART" id="SM00138">
    <property type="entry name" value="MeTrc"/>
    <property type="match status" value="1"/>
</dbReference>
<evidence type="ECO:0000313" key="19">
    <source>
        <dbReference type="Proteomes" id="UP000268016"/>
    </source>
</evidence>
<keyword evidence="12" id="KW-0378">Hydrolase</keyword>
<evidence type="ECO:0000256" key="12">
    <source>
        <dbReference type="PROSITE-ProRule" id="PRU00050"/>
    </source>
</evidence>
<dbReference type="InterPro" id="IPR022641">
    <property type="entry name" value="CheR_N"/>
</dbReference>
<evidence type="ECO:0000259" key="16">
    <source>
        <dbReference type="PROSITE" id="PS50122"/>
    </source>
</evidence>
<organism evidence="18 19">
    <name type="scientific">Histidinibacterium lentulum</name>
    <dbReference type="NCBI Taxonomy" id="2480588"/>
    <lineage>
        <taxon>Bacteria</taxon>
        <taxon>Pseudomonadati</taxon>
        <taxon>Pseudomonadota</taxon>
        <taxon>Alphaproteobacteria</taxon>
        <taxon>Rhodobacterales</taxon>
        <taxon>Paracoccaceae</taxon>
        <taxon>Histidinibacterium</taxon>
    </lineage>
</organism>
<feature type="coiled-coil region" evidence="13">
    <location>
        <begin position="640"/>
        <end position="727"/>
    </location>
</feature>
<dbReference type="InterPro" id="IPR011102">
    <property type="entry name" value="Sig_transdc_His_kinase_HWE"/>
</dbReference>
<keyword evidence="8" id="KW-0949">S-adenosyl-L-methionine</keyword>
<keyword evidence="5" id="KW-0285">Flavoprotein</keyword>
<dbReference type="Pfam" id="PF01739">
    <property type="entry name" value="CheR"/>
    <property type="match status" value="1"/>
</dbReference>
<dbReference type="InterPro" id="IPR035965">
    <property type="entry name" value="PAS-like_dom_sf"/>
</dbReference>
<dbReference type="PROSITE" id="PS50123">
    <property type="entry name" value="CHER"/>
    <property type="match status" value="1"/>
</dbReference>
<dbReference type="GO" id="GO:0006935">
    <property type="term" value="P:chemotaxis"/>
    <property type="evidence" value="ECO:0007669"/>
    <property type="project" value="UniProtKB-UniRule"/>
</dbReference>
<feature type="region of interest" description="Disordered" evidence="14">
    <location>
        <begin position="473"/>
        <end position="502"/>
    </location>
</feature>
<dbReference type="PROSITE" id="PS50122">
    <property type="entry name" value="CHEB"/>
    <property type="match status" value="1"/>
</dbReference>
<feature type="domain" description="PAC" evidence="15">
    <location>
        <begin position="790"/>
        <end position="840"/>
    </location>
</feature>
<evidence type="ECO:0000256" key="7">
    <source>
        <dbReference type="ARBA" id="ARBA00022679"/>
    </source>
</evidence>
<accession>A0A3N2QTI1</accession>
<evidence type="ECO:0000256" key="1">
    <source>
        <dbReference type="ARBA" id="ARBA00000085"/>
    </source>
</evidence>
<dbReference type="GO" id="GO:0000156">
    <property type="term" value="F:phosphorelay response regulator activity"/>
    <property type="evidence" value="ECO:0007669"/>
    <property type="project" value="InterPro"/>
</dbReference>
<dbReference type="GO" id="GO:0008984">
    <property type="term" value="F:protein-glutamate methylesterase activity"/>
    <property type="evidence" value="ECO:0007669"/>
    <property type="project" value="InterPro"/>
</dbReference>
<dbReference type="SUPFAM" id="SSF52738">
    <property type="entry name" value="Methylesterase CheB, C-terminal domain"/>
    <property type="match status" value="1"/>
</dbReference>
<evidence type="ECO:0000256" key="3">
    <source>
        <dbReference type="ARBA" id="ARBA00022553"/>
    </source>
</evidence>
<dbReference type="InterPro" id="IPR000014">
    <property type="entry name" value="PAS"/>
</dbReference>
<evidence type="ECO:0000259" key="17">
    <source>
        <dbReference type="PROSITE" id="PS50123"/>
    </source>
</evidence>
<name>A0A3N2QTI1_9RHOB</name>
<dbReference type="SMART" id="SM00911">
    <property type="entry name" value="HWE_HK"/>
    <property type="match status" value="1"/>
</dbReference>
<dbReference type="GO" id="GO:0005524">
    <property type="term" value="F:ATP binding"/>
    <property type="evidence" value="ECO:0007669"/>
    <property type="project" value="UniProtKB-KW"/>
</dbReference>
<keyword evidence="7" id="KW-0808">Transferase</keyword>
<evidence type="ECO:0000256" key="10">
    <source>
        <dbReference type="ARBA" id="ARBA00022777"/>
    </source>
</evidence>
<dbReference type="EMBL" id="RDRB01000009">
    <property type="protein sequence ID" value="ROT98480.1"/>
    <property type="molecule type" value="Genomic_DNA"/>
</dbReference>
<dbReference type="InterPro" id="IPR029063">
    <property type="entry name" value="SAM-dependent_MTases_sf"/>
</dbReference>
<evidence type="ECO:0000256" key="13">
    <source>
        <dbReference type="SAM" id="Coils"/>
    </source>
</evidence>
<evidence type="ECO:0000256" key="6">
    <source>
        <dbReference type="ARBA" id="ARBA00022643"/>
    </source>
</evidence>
<dbReference type="Pfam" id="PF01339">
    <property type="entry name" value="CheB_methylest"/>
    <property type="match status" value="1"/>
</dbReference>
<dbReference type="GO" id="GO:0008983">
    <property type="term" value="F:protein-glutamate O-methyltransferase activity"/>
    <property type="evidence" value="ECO:0007669"/>
    <property type="project" value="UniProtKB-EC"/>
</dbReference>
<dbReference type="Pfam" id="PF13596">
    <property type="entry name" value="PAS_10"/>
    <property type="match status" value="1"/>
</dbReference>
<dbReference type="InterPro" id="IPR022642">
    <property type="entry name" value="CheR_C"/>
</dbReference>
<dbReference type="GO" id="GO:0004673">
    <property type="term" value="F:protein histidine kinase activity"/>
    <property type="evidence" value="ECO:0007669"/>
    <property type="project" value="UniProtKB-EC"/>
</dbReference>
<feature type="domain" description="CheR-type methyltransferase" evidence="17">
    <location>
        <begin position="211"/>
        <end position="450"/>
    </location>
</feature>
<dbReference type="Gene3D" id="3.40.50.150">
    <property type="entry name" value="Vaccinia Virus protein VP39"/>
    <property type="match status" value="1"/>
</dbReference>
<dbReference type="InterPro" id="IPR000780">
    <property type="entry name" value="CheR_MeTrfase"/>
</dbReference>
<dbReference type="AlphaFoldDB" id="A0A3N2QTI1"/>
<reference evidence="18 19" key="1">
    <citation type="submission" date="2018-10" db="EMBL/GenBank/DDBJ databases">
        <title>Histidinibacterium lentulum gen. nov., sp. nov., a marine bacterium from the culture broth of Picochlorum sp. 122.</title>
        <authorList>
            <person name="Wang G."/>
        </authorList>
    </citation>
    <scope>NUCLEOTIDE SEQUENCE [LARGE SCALE GENOMIC DNA]</scope>
    <source>
        <strain evidence="18 19">B17</strain>
    </source>
</reference>
<dbReference type="CDD" id="cd16434">
    <property type="entry name" value="CheB-CheR_fusion"/>
    <property type="match status" value="1"/>
</dbReference>
<evidence type="ECO:0000259" key="15">
    <source>
        <dbReference type="PROSITE" id="PS50113"/>
    </source>
</evidence>
<keyword evidence="10" id="KW-0418">Kinase</keyword>
<evidence type="ECO:0000256" key="11">
    <source>
        <dbReference type="ARBA" id="ARBA00022840"/>
    </source>
</evidence>
<dbReference type="SUPFAM" id="SSF47757">
    <property type="entry name" value="Chemotaxis receptor methyltransferase CheR, N-terminal domain"/>
    <property type="match status" value="1"/>
</dbReference>
<dbReference type="SUPFAM" id="SSF53335">
    <property type="entry name" value="S-adenosyl-L-methionine-dependent methyltransferases"/>
    <property type="match status" value="1"/>
</dbReference>
<evidence type="ECO:0000256" key="4">
    <source>
        <dbReference type="ARBA" id="ARBA00022603"/>
    </source>
</evidence>
<dbReference type="Pfam" id="PF03705">
    <property type="entry name" value="CheR_N"/>
    <property type="match status" value="1"/>
</dbReference>
<evidence type="ECO:0000256" key="2">
    <source>
        <dbReference type="ARBA" id="ARBA00001541"/>
    </source>
</evidence>
<dbReference type="PRINTS" id="PR00996">
    <property type="entry name" value="CHERMTFRASE"/>
</dbReference>
<dbReference type="PANTHER" id="PTHR24422:SF27">
    <property type="entry name" value="PROTEIN-GLUTAMATE O-METHYLTRANSFERASE"/>
    <property type="match status" value="1"/>
</dbReference>
<protein>
    <submittedName>
        <fullName evidence="18">PAS domain S-box protein</fullName>
    </submittedName>
</protein>
<keyword evidence="6" id="KW-0288">FMN</keyword>
<dbReference type="SMART" id="SM00091">
    <property type="entry name" value="PAS"/>
    <property type="match status" value="3"/>
</dbReference>
<comment type="catalytic activity">
    <reaction evidence="1">
        <text>ATP + protein L-histidine = ADP + protein N-phospho-L-histidine.</text>
        <dbReference type="EC" id="2.7.13.3"/>
    </reaction>
</comment>
<dbReference type="Gene3D" id="3.40.50.180">
    <property type="entry name" value="Methylesterase CheB, C-terminal domain"/>
    <property type="match status" value="1"/>
</dbReference>
<dbReference type="GO" id="GO:0005737">
    <property type="term" value="C:cytoplasm"/>
    <property type="evidence" value="ECO:0007669"/>
    <property type="project" value="InterPro"/>
</dbReference>
<evidence type="ECO:0000256" key="14">
    <source>
        <dbReference type="SAM" id="MobiDB-lite"/>
    </source>
</evidence>
<feature type="active site" evidence="12">
    <location>
        <position position="21"/>
    </location>
</feature>
<dbReference type="NCBIfam" id="TIGR00229">
    <property type="entry name" value="sensory_box"/>
    <property type="match status" value="1"/>
</dbReference>
<proteinExistence type="predicted"/>
<evidence type="ECO:0000256" key="8">
    <source>
        <dbReference type="ARBA" id="ARBA00022691"/>
    </source>
</evidence>
<keyword evidence="4" id="KW-0489">Methyltransferase</keyword>
<dbReference type="InterPro" id="IPR000700">
    <property type="entry name" value="PAS-assoc_C"/>
</dbReference>
<keyword evidence="11" id="KW-0067">ATP-binding</keyword>
<dbReference type="Gene3D" id="3.30.565.10">
    <property type="entry name" value="Histidine kinase-like ATPase, C-terminal domain"/>
    <property type="match status" value="1"/>
</dbReference>
<keyword evidence="13" id="KW-0175">Coiled coil</keyword>
<evidence type="ECO:0000256" key="9">
    <source>
        <dbReference type="ARBA" id="ARBA00022741"/>
    </source>
</evidence>
<feature type="domain" description="CheB-type methylesterase" evidence="16">
    <location>
        <begin position="9"/>
        <end position="197"/>
    </location>
</feature>
<dbReference type="RefSeq" id="WP_123643347.1">
    <property type="nucleotide sequence ID" value="NZ_ML119089.1"/>
</dbReference>
<dbReference type="Gene3D" id="3.30.450.20">
    <property type="entry name" value="PAS domain"/>
    <property type="match status" value="2"/>
</dbReference>
<dbReference type="InterPro" id="IPR000673">
    <property type="entry name" value="Sig_transdc_resp-reg_Me-estase"/>
</dbReference>
<evidence type="ECO:0000313" key="18">
    <source>
        <dbReference type="EMBL" id="ROT98480.1"/>
    </source>
</evidence>